<keyword evidence="1" id="KW-0812">Transmembrane</keyword>
<dbReference type="RefSeq" id="WP_198917588.1">
    <property type="nucleotide sequence ID" value="NZ_JAEKPD010000024.1"/>
</dbReference>
<keyword evidence="1" id="KW-0472">Membrane</keyword>
<proteinExistence type="predicted"/>
<dbReference type="Proteomes" id="UP000642488">
    <property type="component" value="Unassembled WGS sequence"/>
</dbReference>
<evidence type="ECO:0000256" key="1">
    <source>
        <dbReference type="SAM" id="Phobius"/>
    </source>
</evidence>
<sequence length="76" mass="7887">MRYIRPNSLTWWSGCLAALTGVASILLPATGSLAELSRLVALLAGSGDASPAGLMFLGLGLIGLRDRLERGFQGDA</sequence>
<evidence type="ECO:0000313" key="3">
    <source>
        <dbReference type="Proteomes" id="UP000642488"/>
    </source>
</evidence>
<dbReference type="EMBL" id="JAEKPD010000024">
    <property type="protein sequence ID" value="MBJ3764416.1"/>
    <property type="molecule type" value="Genomic_DNA"/>
</dbReference>
<reference evidence="2" key="1">
    <citation type="submission" date="2020-12" db="EMBL/GenBank/DDBJ databases">
        <title>Bacterial taxonomy.</title>
        <authorList>
            <person name="Pan X."/>
        </authorList>
    </citation>
    <scope>NUCLEOTIDE SEQUENCE</scope>
    <source>
        <strain evidence="2">KCTC 52957</strain>
    </source>
</reference>
<accession>A0A934MFE0</accession>
<organism evidence="2 3">
    <name type="scientific">Palleronia pontilimi</name>
    <dbReference type="NCBI Taxonomy" id="1964209"/>
    <lineage>
        <taxon>Bacteria</taxon>
        <taxon>Pseudomonadati</taxon>
        <taxon>Pseudomonadota</taxon>
        <taxon>Alphaproteobacteria</taxon>
        <taxon>Rhodobacterales</taxon>
        <taxon>Roseobacteraceae</taxon>
        <taxon>Palleronia</taxon>
    </lineage>
</organism>
<feature type="transmembrane region" description="Helical" evidence="1">
    <location>
        <begin position="40"/>
        <end position="64"/>
    </location>
</feature>
<gene>
    <name evidence="2" type="ORF">ILP92_16875</name>
</gene>
<protein>
    <submittedName>
        <fullName evidence="2">Uncharacterized protein</fullName>
    </submittedName>
</protein>
<evidence type="ECO:0000313" key="2">
    <source>
        <dbReference type="EMBL" id="MBJ3764416.1"/>
    </source>
</evidence>
<comment type="caution">
    <text evidence="2">The sequence shown here is derived from an EMBL/GenBank/DDBJ whole genome shotgun (WGS) entry which is preliminary data.</text>
</comment>
<name>A0A934MFE0_9RHOB</name>
<keyword evidence="1" id="KW-1133">Transmembrane helix</keyword>
<keyword evidence="3" id="KW-1185">Reference proteome</keyword>
<dbReference type="AlphaFoldDB" id="A0A934MFE0"/>